<keyword evidence="4" id="KW-0378">Hydrolase</keyword>
<sequence length="290" mass="33141">MIQSMTGFGKSVLQLPNKKITIEIKSLNSKNLDLNARIPSQYREKELVMRNTISSALKRGKVDFSLYVEQSGDETSASVNAEVVKAYIKQMMDLKLPGIGSQSDAQLLEIAMRLPDALKTEREEIDENEFAEIEKTLEEALTEINEFRNAEGAALEKDLKLRASNIGSLLDEIMKINPERVDSVRERLRKGIEDLKENVDENRFEQELVYYIEKYDITEEEVRLKNHLAYFNETLDTADSNGRKLGFIGQEMGREINTIGSKSNYAPMQQLVVQMKDELEKIKEQVLNVL</sequence>
<evidence type="ECO:0000256" key="5">
    <source>
        <dbReference type="ARBA" id="ARBA00035648"/>
    </source>
</evidence>
<dbReference type="Pfam" id="PF08340">
    <property type="entry name" value="YicC-like_C"/>
    <property type="match status" value="1"/>
</dbReference>
<dbReference type="RefSeq" id="WP_249600972.1">
    <property type="nucleotide sequence ID" value="NZ_JAKHSK010000007.1"/>
</dbReference>
<gene>
    <name evidence="8" type="ORF">L1967_06780</name>
</gene>
<evidence type="ECO:0000256" key="1">
    <source>
        <dbReference type="ARBA" id="ARBA00001968"/>
    </source>
</evidence>
<reference evidence="8" key="1">
    <citation type="submission" date="2022-01" db="EMBL/GenBank/DDBJ databases">
        <title>Genome sequencing of Zunongwangia sp. M21534 genome.</title>
        <authorList>
            <person name="Chen Y."/>
            <person name="Dong C."/>
            <person name="Shao Z."/>
        </authorList>
    </citation>
    <scope>NUCLEOTIDE SEQUENCE</scope>
    <source>
        <strain evidence="8">MCCC M21534</strain>
    </source>
</reference>
<keyword evidence="2" id="KW-0540">Nuclease</keyword>
<evidence type="ECO:0000256" key="4">
    <source>
        <dbReference type="ARBA" id="ARBA00022801"/>
    </source>
</evidence>
<dbReference type="NCBIfam" id="TIGR00255">
    <property type="entry name" value="YicC/YloC family endoribonuclease"/>
    <property type="match status" value="1"/>
</dbReference>
<keyword evidence="3" id="KW-0255">Endonuclease</keyword>
<dbReference type="PANTHER" id="PTHR30636:SF3">
    <property type="entry name" value="UPF0701 PROTEIN YICC"/>
    <property type="match status" value="1"/>
</dbReference>
<dbReference type="InterPro" id="IPR013527">
    <property type="entry name" value="YicC-like_N"/>
</dbReference>
<comment type="similarity">
    <text evidence="5">Belongs to the YicC/YloC family.</text>
</comment>
<comment type="cofactor">
    <cofactor evidence="1">
        <name>a divalent metal cation</name>
        <dbReference type="ChEBI" id="CHEBI:60240"/>
    </cofactor>
</comment>
<dbReference type="Pfam" id="PF03755">
    <property type="entry name" value="YicC-like_N"/>
    <property type="match status" value="1"/>
</dbReference>
<organism evidence="8 9">
    <name type="scientific">Zunongwangia pacifica</name>
    <dbReference type="NCBI Taxonomy" id="2911062"/>
    <lineage>
        <taxon>Bacteria</taxon>
        <taxon>Pseudomonadati</taxon>
        <taxon>Bacteroidota</taxon>
        <taxon>Flavobacteriia</taxon>
        <taxon>Flavobacteriales</taxon>
        <taxon>Flavobacteriaceae</taxon>
        <taxon>Zunongwangia</taxon>
    </lineage>
</organism>
<keyword evidence="9" id="KW-1185">Reference proteome</keyword>
<evidence type="ECO:0000313" key="8">
    <source>
        <dbReference type="EMBL" id="MCL6217999.1"/>
    </source>
</evidence>
<evidence type="ECO:0000256" key="3">
    <source>
        <dbReference type="ARBA" id="ARBA00022759"/>
    </source>
</evidence>
<protein>
    <submittedName>
        <fullName evidence="8">YicC family protein</fullName>
    </submittedName>
</protein>
<dbReference type="GO" id="GO:0016787">
    <property type="term" value="F:hydrolase activity"/>
    <property type="evidence" value="ECO:0007669"/>
    <property type="project" value="UniProtKB-KW"/>
</dbReference>
<dbReference type="Proteomes" id="UP001139521">
    <property type="component" value="Unassembled WGS sequence"/>
</dbReference>
<evidence type="ECO:0000313" key="9">
    <source>
        <dbReference type="Proteomes" id="UP001139521"/>
    </source>
</evidence>
<feature type="domain" description="Endoribonuclease YicC-like C-terminal" evidence="7">
    <location>
        <begin position="174"/>
        <end position="289"/>
    </location>
</feature>
<accession>A0A9X2A0N1</accession>
<name>A0A9X2A0N1_9FLAO</name>
<feature type="domain" description="Endoribonuclease YicC-like N-terminal" evidence="6">
    <location>
        <begin position="2"/>
        <end position="156"/>
    </location>
</feature>
<dbReference type="GO" id="GO:0004521">
    <property type="term" value="F:RNA endonuclease activity"/>
    <property type="evidence" value="ECO:0007669"/>
    <property type="project" value="InterPro"/>
</dbReference>
<evidence type="ECO:0000259" key="7">
    <source>
        <dbReference type="Pfam" id="PF08340"/>
    </source>
</evidence>
<proteinExistence type="inferred from homology"/>
<dbReference type="InterPro" id="IPR005229">
    <property type="entry name" value="YicC/YloC-like"/>
</dbReference>
<evidence type="ECO:0000256" key="2">
    <source>
        <dbReference type="ARBA" id="ARBA00022722"/>
    </source>
</evidence>
<dbReference type="PANTHER" id="PTHR30636">
    <property type="entry name" value="UPF0701 PROTEIN YICC"/>
    <property type="match status" value="1"/>
</dbReference>
<comment type="caution">
    <text evidence="8">The sequence shown here is derived from an EMBL/GenBank/DDBJ whole genome shotgun (WGS) entry which is preliminary data.</text>
</comment>
<dbReference type="AlphaFoldDB" id="A0A9X2A0N1"/>
<evidence type="ECO:0000259" key="6">
    <source>
        <dbReference type="Pfam" id="PF03755"/>
    </source>
</evidence>
<dbReference type="InterPro" id="IPR013551">
    <property type="entry name" value="YicC-like_C"/>
</dbReference>
<dbReference type="EMBL" id="JAKHSK010000007">
    <property type="protein sequence ID" value="MCL6217999.1"/>
    <property type="molecule type" value="Genomic_DNA"/>
</dbReference>